<name>A0A1G8TGN3_9EURY</name>
<dbReference type="EMBL" id="FNFC01000003">
    <property type="protein sequence ID" value="SDJ40567.1"/>
    <property type="molecule type" value="Genomic_DNA"/>
</dbReference>
<evidence type="ECO:0000259" key="1">
    <source>
        <dbReference type="Pfam" id="PF12773"/>
    </source>
</evidence>
<organism evidence="2 3">
    <name type="scientific">Halovenus aranensis</name>
    <dbReference type="NCBI Taxonomy" id="890420"/>
    <lineage>
        <taxon>Archaea</taxon>
        <taxon>Methanobacteriati</taxon>
        <taxon>Methanobacteriota</taxon>
        <taxon>Stenosarchaea group</taxon>
        <taxon>Halobacteria</taxon>
        <taxon>Halobacteriales</taxon>
        <taxon>Haloarculaceae</taxon>
        <taxon>Halovenus</taxon>
    </lineage>
</organism>
<proteinExistence type="predicted"/>
<dbReference type="RefSeq" id="WP_092699587.1">
    <property type="nucleotide sequence ID" value="NZ_FNFC01000003.1"/>
</dbReference>
<evidence type="ECO:0000313" key="2">
    <source>
        <dbReference type="EMBL" id="SDJ40567.1"/>
    </source>
</evidence>
<keyword evidence="3" id="KW-1185">Reference proteome</keyword>
<evidence type="ECO:0000313" key="3">
    <source>
        <dbReference type="Proteomes" id="UP000198856"/>
    </source>
</evidence>
<dbReference type="Pfam" id="PF12773">
    <property type="entry name" value="DZR"/>
    <property type="match status" value="1"/>
</dbReference>
<dbReference type="AlphaFoldDB" id="A0A1G8TGN3"/>
<protein>
    <submittedName>
        <fullName evidence="2">Double zinc ribbon</fullName>
    </submittedName>
</protein>
<dbReference type="InterPro" id="IPR025874">
    <property type="entry name" value="DZR"/>
</dbReference>
<gene>
    <name evidence="2" type="ORF">SAMN05216226_10354</name>
</gene>
<dbReference type="Proteomes" id="UP000198856">
    <property type="component" value="Unassembled WGS sequence"/>
</dbReference>
<accession>A0A1G8TGN3</accession>
<reference evidence="2 3" key="1">
    <citation type="submission" date="2016-10" db="EMBL/GenBank/DDBJ databases">
        <authorList>
            <person name="de Groot N.N."/>
        </authorList>
    </citation>
    <scope>NUCLEOTIDE SEQUENCE [LARGE SCALE GENOMIC DNA]</scope>
    <source>
        <strain evidence="2 3">IBRC-M10015</strain>
    </source>
</reference>
<sequence length="68" mass="7666">MAQYCLDCGETAMKDDQFCYYCGEPIPSASTPDTQNVDQRRGAQCDDCGARIASDDQYCYYCGTQLRR</sequence>
<feature type="domain" description="DZANK-type" evidence="1">
    <location>
        <begin position="5"/>
        <end position="63"/>
    </location>
</feature>